<reference evidence="1 2" key="1">
    <citation type="submission" date="2014-02" db="EMBL/GenBank/DDBJ databases">
        <title>The small core and large imbalanced accessory genome model reveals a collaborative survival strategy of Sorangium cellulosum strains in nature.</title>
        <authorList>
            <person name="Han K."/>
            <person name="Peng R."/>
            <person name="Blom J."/>
            <person name="Li Y.-Z."/>
        </authorList>
    </citation>
    <scope>NUCLEOTIDE SEQUENCE [LARGE SCALE GENOMIC DNA]</scope>
    <source>
        <strain evidence="1 2">So0149</strain>
    </source>
</reference>
<name>A0A150S600_SORCE</name>
<proteinExistence type="predicted"/>
<protein>
    <submittedName>
        <fullName evidence="1">Uncharacterized protein</fullName>
    </submittedName>
</protein>
<organism evidence="1 2">
    <name type="scientific">Sorangium cellulosum</name>
    <name type="common">Polyangium cellulosum</name>
    <dbReference type="NCBI Taxonomy" id="56"/>
    <lineage>
        <taxon>Bacteria</taxon>
        <taxon>Pseudomonadati</taxon>
        <taxon>Myxococcota</taxon>
        <taxon>Polyangia</taxon>
        <taxon>Polyangiales</taxon>
        <taxon>Polyangiaceae</taxon>
        <taxon>Sorangium</taxon>
    </lineage>
</organism>
<dbReference type="EMBL" id="JEMC01002261">
    <property type="protein sequence ID" value="KYF89280.1"/>
    <property type="molecule type" value="Genomic_DNA"/>
</dbReference>
<evidence type="ECO:0000313" key="2">
    <source>
        <dbReference type="Proteomes" id="UP000075515"/>
    </source>
</evidence>
<sequence length="206" mass="22816">MMPPPESEISAAELWLQITSVPRPYRLVPFPRKSPDGKPIGEIAMVVLTQEESMAATASTERFVRKMLKEQGALPQNGEVSAGYSTLFENRCSCEVLFRACKRKEDISRPFFPSIEAVGQKLTTDEIGVLMFHYTRVQSELGPIVSRMSQEEMDAWIERLAVGGSSFPLDSLSLAARSQLMLYMASQLYSSRMASSSPGTPPETVT</sequence>
<evidence type="ECO:0000313" key="1">
    <source>
        <dbReference type="EMBL" id="KYF89280.1"/>
    </source>
</evidence>
<dbReference type="AlphaFoldDB" id="A0A150S600"/>
<dbReference type="Proteomes" id="UP000075515">
    <property type="component" value="Unassembled WGS sequence"/>
</dbReference>
<accession>A0A150S600</accession>
<gene>
    <name evidence="1" type="ORF">BE18_22875</name>
</gene>
<comment type="caution">
    <text evidence="1">The sequence shown here is derived from an EMBL/GenBank/DDBJ whole genome shotgun (WGS) entry which is preliminary data.</text>
</comment>